<dbReference type="InterPro" id="IPR013656">
    <property type="entry name" value="PAS_4"/>
</dbReference>
<evidence type="ECO:0000313" key="4">
    <source>
        <dbReference type="Proteomes" id="UP000002457"/>
    </source>
</evidence>
<feature type="transmembrane region" description="Helical" evidence="1">
    <location>
        <begin position="12"/>
        <end position="34"/>
    </location>
</feature>
<organism evidence="3 4">
    <name type="scientific">Methanosphaerula palustris (strain ATCC BAA-1556 / DSM 19958 / E1-9c)</name>
    <dbReference type="NCBI Taxonomy" id="521011"/>
    <lineage>
        <taxon>Archaea</taxon>
        <taxon>Methanobacteriati</taxon>
        <taxon>Methanobacteriota</taxon>
        <taxon>Stenosarchaea group</taxon>
        <taxon>Methanomicrobia</taxon>
        <taxon>Methanomicrobiales</taxon>
        <taxon>Methanoregulaceae</taxon>
        <taxon>Methanosphaerula</taxon>
    </lineage>
</organism>
<sequence>MTFKTSLSSGIDPGAAILAALIVITWLITIASIFGALPPLHPFLLLLPAVLLAYRYQKRGVAVAGGFAIIYLLLLLLSGPNLPAILGGGVAAVMIVVAAAAVAFPSYEAEAYGLWYRAVYHRSGEAILFFYPETGALHDANLAAGALLGYPLEDLLQRPFTSFCDGNPDLIARVRDLPQRKQIYEEEDWFAGKEGRLYLRYSLAMITEGLAICRLADRTTERNFLDRLVRKEEDERHLLAALPATAGILFDEDLRITAAGGKALTELVGPADLVGRTLWEGLPHTLAAPFEPPFRAALTGREAEAEVTAGEAMYLVRAAPVVKEDWTISGGVASITEITGLREEGRAQQSLSAGDNLFASLVQSEGKIDRELCSETLAALIARTGSTIGYIAFPDLTGTCLSIAAWSEGVMKGCALHDAEFTWTIADMGLWGVPARDRLPVIVNTYQGQLPKGHLPLQRYLGVPLVRDDQLIAVAGVANSPVPYTDGDTDAARELLAALDRVLSMRRQTDEQRRELTHFQSLFTHGPFPAVVLNRENEILEANPAFVTLTGRTGGSVLDLLQPEDLGRTRTFLANARIGQGSGEGGIECRLLIQNGHHDLYCQASVTAERDLLVVMVEITGERQAAEARRQIAAELQRLTGRELTPDEEEAWDALTALTRFNTVPDLLKQRGS</sequence>
<dbReference type="Gene3D" id="3.30.450.20">
    <property type="entry name" value="PAS domain"/>
    <property type="match status" value="3"/>
</dbReference>
<dbReference type="eggNOG" id="arCOG02357">
    <property type="taxonomic scope" value="Archaea"/>
</dbReference>
<dbReference type="SUPFAM" id="SSF55785">
    <property type="entry name" value="PYP-like sensor domain (PAS domain)"/>
    <property type="match status" value="2"/>
</dbReference>
<dbReference type="SMART" id="SM00091">
    <property type="entry name" value="PAS"/>
    <property type="match status" value="3"/>
</dbReference>
<dbReference type="eggNOG" id="arCOG02352">
    <property type="taxonomic scope" value="Archaea"/>
</dbReference>
<gene>
    <name evidence="3" type="ordered locus">Mpal_2599</name>
</gene>
<feature type="domain" description="PAS" evidence="2">
    <location>
        <begin position="233"/>
        <end position="299"/>
    </location>
</feature>
<dbReference type="SUPFAM" id="SSF55781">
    <property type="entry name" value="GAF domain-like"/>
    <property type="match status" value="1"/>
</dbReference>
<proteinExistence type="predicted"/>
<name>B8GF63_METPE</name>
<evidence type="ECO:0000256" key="1">
    <source>
        <dbReference type="SAM" id="Phobius"/>
    </source>
</evidence>
<dbReference type="KEGG" id="mpl:Mpal_2599"/>
<dbReference type="Pfam" id="PF13188">
    <property type="entry name" value="PAS_8"/>
    <property type="match status" value="1"/>
</dbReference>
<feature type="transmembrane region" description="Helical" evidence="1">
    <location>
        <begin position="85"/>
        <end position="107"/>
    </location>
</feature>
<dbReference type="Pfam" id="PF13426">
    <property type="entry name" value="PAS_9"/>
    <property type="match status" value="1"/>
</dbReference>
<dbReference type="Pfam" id="PF13185">
    <property type="entry name" value="GAF_2"/>
    <property type="match status" value="1"/>
</dbReference>
<dbReference type="eggNOG" id="arCOG02329">
    <property type="taxonomic scope" value="Archaea"/>
</dbReference>
<dbReference type="CDD" id="cd00130">
    <property type="entry name" value="PAS"/>
    <property type="match status" value="2"/>
</dbReference>
<keyword evidence="1" id="KW-1133">Transmembrane helix</keyword>
<dbReference type="InterPro" id="IPR000014">
    <property type="entry name" value="PAS"/>
</dbReference>
<dbReference type="AlphaFoldDB" id="B8GF63"/>
<dbReference type="InterPro" id="IPR035965">
    <property type="entry name" value="PAS-like_dom_sf"/>
</dbReference>
<dbReference type="InterPro" id="IPR003018">
    <property type="entry name" value="GAF"/>
</dbReference>
<dbReference type="EMBL" id="CP001338">
    <property type="protein sequence ID" value="ACL17869.1"/>
    <property type="molecule type" value="Genomic_DNA"/>
</dbReference>
<dbReference type="HOGENOM" id="CLU_408066_0_0_2"/>
<keyword evidence="1" id="KW-0472">Membrane</keyword>
<evidence type="ECO:0000259" key="2">
    <source>
        <dbReference type="SMART" id="SM00091"/>
    </source>
</evidence>
<protein>
    <submittedName>
        <fullName evidence="3">PAS fold-4 domain protein</fullName>
    </submittedName>
</protein>
<feature type="domain" description="PAS" evidence="2">
    <location>
        <begin position="517"/>
        <end position="578"/>
    </location>
</feature>
<feature type="transmembrane region" description="Helical" evidence="1">
    <location>
        <begin position="61"/>
        <end position="79"/>
    </location>
</feature>
<keyword evidence="1" id="KW-0812">Transmembrane</keyword>
<reference evidence="3 4" key="1">
    <citation type="journal article" date="2015" name="Genome Announc.">
        <title>Complete Genome Sequence of Methanosphaerula palustris E1-9CT, a Hydrogenotrophic Methanogen Isolated from a Minerotrophic Fen Peatland.</title>
        <authorList>
            <person name="Cadillo-Quiroz H."/>
            <person name="Browne P."/>
            <person name="Kyrpides N."/>
            <person name="Woyke T."/>
            <person name="Goodwin L."/>
            <person name="Detter C."/>
            <person name="Yavitt J.B."/>
            <person name="Zinder S.H."/>
        </authorList>
    </citation>
    <scope>NUCLEOTIDE SEQUENCE [LARGE SCALE GENOMIC DNA]</scope>
    <source>
        <strain evidence="4">ATCC BAA-1556 / DSM 19958 / E1-9c</strain>
    </source>
</reference>
<dbReference type="GeneID" id="7270729"/>
<dbReference type="Pfam" id="PF08448">
    <property type="entry name" value="PAS_4"/>
    <property type="match status" value="1"/>
</dbReference>
<feature type="domain" description="PAS" evidence="2">
    <location>
        <begin position="114"/>
        <end position="183"/>
    </location>
</feature>
<dbReference type="Proteomes" id="UP000002457">
    <property type="component" value="Chromosome"/>
</dbReference>
<dbReference type="RefSeq" id="WP_012619188.1">
    <property type="nucleotide sequence ID" value="NC_011832.1"/>
</dbReference>
<keyword evidence="4" id="KW-1185">Reference proteome</keyword>
<accession>B8GF63</accession>
<evidence type="ECO:0000313" key="3">
    <source>
        <dbReference type="EMBL" id="ACL17869.1"/>
    </source>
</evidence>